<organism evidence="2 3">
    <name type="scientific">Candidatus Nitronauta litoralis</name>
    <dbReference type="NCBI Taxonomy" id="2705533"/>
    <lineage>
        <taxon>Bacteria</taxon>
        <taxon>Pseudomonadati</taxon>
        <taxon>Nitrospinota/Tectimicrobiota group</taxon>
        <taxon>Nitrospinota</taxon>
        <taxon>Nitrospinia</taxon>
        <taxon>Nitrospinales</taxon>
        <taxon>Nitrospinaceae</taxon>
        <taxon>Candidatus Nitronauta</taxon>
    </lineage>
</organism>
<feature type="compositionally biased region" description="Polar residues" evidence="1">
    <location>
        <begin position="12"/>
        <end position="24"/>
    </location>
</feature>
<feature type="compositionally biased region" description="Basic and acidic residues" evidence="1">
    <location>
        <begin position="243"/>
        <end position="259"/>
    </location>
</feature>
<evidence type="ECO:0000313" key="3">
    <source>
        <dbReference type="Proteomes" id="UP000594688"/>
    </source>
</evidence>
<feature type="region of interest" description="Disordered" evidence="1">
    <location>
        <begin position="1"/>
        <end position="188"/>
    </location>
</feature>
<feature type="compositionally biased region" description="Basic and acidic residues" evidence="1">
    <location>
        <begin position="149"/>
        <end position="175"/>
    </location>
</feature>
<reference evidence="2 3" key="1">
    <citation type="submission" date="2020-02" db="EMBL/GenBank/DDBJ databases">
        <title>Genomic and physiological characterization of two novel Nitrospinaceae genera.</title>
        <authorList>
            <person name="Mueller A.J."/>
            <person name="Jung M.-Y."/>
            <person name="Strachan C.R."/>
            <person name="Herbold C.W."/>
            <person name="Kirkegaard R.H."/>
            <person name="Daims H."/>
        </authorList>
    </citation>
    <scope>NUCLEOTIDE SEQUENCE [LARGE SCALE GENOMIC DNA]</scope>
    <source>
        <strain evidence="2">EB</strain>
    </source>
</reference>
<sequence length="311" mass="34607">MTGFIQRLLSRGTGQNPQPNQVTFQPRPRSRFELKKTAAFFDNPTPNETSGNEESESSRIETPSAFPTHRQPKPKPTSKKTASLPTAESLHAGDQEMKNQEAPLPLSRNEDSPLADNTTPSNSNQPVSETFESETGKTQSIKEGIFKATPEDRQGTRNVLPEKLEQKTIADKKSENPSPPGSIRENPVTQLFKVIEEHNSRVAAQDNDQNNLAVENTSTARKKEEPEGRTTPRQTPDFMSETKALKPIENKTEPVESPEKTISPGVNISIGQIQVEFVQPEPGINQQPKPTIQRTRGFDGYSRVRRGYPSR</sequence>
<name>A0A7T0BWX6_9BACT</name>
<protein>
    <submittedName>
        <fullName evidence="2">Uncharacterized protein</fullName>
    </submittedName>
</protein>
<feature type="region of interest" description="Disordered" evidence="1">
    <location>
        <begin position="281"/>
        <end position="311"/>
    </location>
</feature>
<feature type="compositionally biased region" description="Polar residues" evidence="1">
    <location>
        <begin position="284"/>
        <end position="294"/>
    </location>
</feature>
<accession>A0A7T0BWX6</accession>
<feature type="compositionally biased region" description="Polar residues" evidence="1">
    <location>
        <begin position="115"/>
        <end position="130"/>
    </location>
</feature>
<dbReference type="KEGG" id="nli:G3M70_11220"/>
<gene>
    <name evidence="2" type="ORF">G3M70_11220</name>
</gene>
<evidence type="ECO:0000313" key="2">
    <source>
        <dbReference type="EMBL" id="QPJ62408.1"/>
    </source>
</evidence>
<feature type="compositionally biased region" description="Polar residues" evidence="1">
    <location>
        <begin position="206"/>
        <end position="219"/>
    </location>
</feature>
<dbReference type="Proteomes" id="UP000594688">
    <property type="component" value="Chromosome"/>
</dbReference>
<feature type="compositionally biased region" description="Basic and acidic residues" evidence="1">
    <location>
        <begin position="221"/>
        <end position="230"/>
    </location>
</feature>
<feature type="region of interest" description="Disordered" evidence="1">
    <location>
        <begin position="201"/>
        <end position="266"/>
    </location>
</feature>
<dbReference type="EMBL" id="CP048685">
    <property type="protein sequence ID" value="QPJ62408.1"/>
    <property type="molecule type" value="Genomic_DNA"/>
</dbReference>
<dbReference type="AlphaFoldDB" id="A0A7T0BWX6"/>
<proteinExistence type="predicted"/>
<evidence type="ECO:0000256" key="1">
    <source>
        <dbReference type="SAM" id="MobiDB-lite"/>
    </source>
</evidence>